<protein>
    <submittedName>
        <fullName evidence="1">Iron-containing redox enzyme family protein</fullName>
    </submittedName>
</protein>
<reference evidence="1 2" key="1">
    <citation type="journal article" date="2019" name="Int. J. Syst. Evol. Microbiol.">
        <title>The Global Catalogue of Microorganisms (GCM) 10K type strain sequencing project: providing services to taxonomists for standard genome sequencing and annotation.</title>
        <authorList>
            <consortium name="The Broad Institute Genomics Platform"/>
            <consortium name="The Broad Institute Genome Sequencing Center for Infectious Disease"/>
            <person name="Wu L."/>
            <person name="Ma J."/>
        </authorList>
    </citation>
    <scope>NUCLEOTIDE SEQUENCE [LARGE SCALE GENOMIC DNA]</scope>
    <source>
        <strain evidence="1 2">JCM 15749</strain>
    </source>
</reference>
<keyword evidence="2" id="KW-1185">Reference proteome</keyword>
<organism evidence="1 2">
    <name type="scientific">Aeromicrobium halocynthiae</name>
    <dbReference type="NCBI Taxonomy" id="560557"/>
    <lineage>
        <taxon>Bacteria</taxon>
        <taxon>Bacillati</taxon>
        <taxon>Actinomycetota</taxon>
        <taxon>Actinomycetes</taxon>
        <taxon>Propionibacteriales</taxon>
        <taxon>Nocardioidaceae</taxon>
        <taxon>Aeromicrobium</taxon>
    </lineage>
</organism>
<dbReference type="InterPro" id="IPR016084">
    <property type="entry name" value="Haem_Oase-like_multi-hlx"/>
</dbReference>
<dbReference type="Pfam" id="PF14518">
    <property type="entry name" value="Haem_oxygenas_2"/>
    <property type="match status" value="1"/>
</dbReference>
<dbReference type="Proteomes" id="UP001501480">
    <property type="component" value="Unassembled WGS sequence"/>
</dbReference>
<proteinExistence type="predicted"/>
<dbReference type="SMART" id="SM01236">
    <property type="entry name" value="Haem_oxygenase_2"/>
    <property type="match status" value="1"/>
</dbReference>
<comment type="caution">
    <text evidence="1">The sequence shown here is derived from an EMBL/GenBank/DDBJ whole genome shotgun (WGS) entry which is preliminary data.</text>
</comment>
<dbReference type="Gene3D" id="1.20.910.10">
    <property type="entry name" value="Heme oxygenase-like"/>
    <property type="match status" value="1"/>
</dbReference>
<dbReference type="EMBL" id="BAAAPY010000015">
    <property type="protein sequence ID" value="GAA2085308.1"/>
    <property type="molecule type" value="Genomic_DNA"/>
</dbReference>
<evidence type="ECO:0000313" key="1">
    <source>
        <dbReference type="EMBL" id="GAA2085308.1"/>
    </source>
</evidence>
<dbReference type="SUPFAM" id="SSF48613">
    <property type="entry name" value="Heme oxygenase-like"/>
    <property type="match status" value="1"/>
</dbReference>
<gene>
    <name evidence="1" type="ORF">GCM10009821_28610</name>
</gene>
<accession>A0ABN2W959</accession>
<evidence type="ECO:0000313" key="2">
    <source>
        <dbReference type="Proteomes" id="UP001501480"/>
    </source>
</evidence>
<sequence length="322" mass="35467">MRDRGADGYVPAMKLPDARGPLGAAVLDHLRGHRSLAEAGVRLQEAGAGDRALTLWTLHELYFRGFDDVDADMEWDPTVVGLRNELESDLESDLRRAFEAWDGPMDLPGMIAAFEDRPGLSTFIRTSATAAQVREILAEKSVFHLKEADPHAFVQPRLDVAPKAALATIQFDELGAGRPDRLHAKLFADTLDAAGLDPTYGAYVARVATSTLTVSNVLTMFCLRRRLRFAAAGHLAAFEATSSLPCAAIVRGLRRLGFDERVVTYYDEHVEADAVHEALAWEELCVPMIDGDADREREVLFGAFACMEVEARNAADLLERWT</sequence>
<name>A0ABN2W959_9ACTN</name>